<feature type="domain" description="LEM" evidence="2">
    <location>
        <begin position="3"/>
        <end position="47"/>
    </location>
</feature>
<sequence length="107" mass="12090">MATILDKGLTDKELRSRLVELGESPGPISSRTRPTYMRRLCRLVQESNSEEGTVWGEKFREGERLTRANPSLRNKTSSPEARKKSFKTPATLHLVEPSVSWAPCPYS</sequence>
<dbReference type="STRING" id="32507.ENSNBRP00000002382"/>
<dbReference type="Bgee" id="ENSNBRG00000001925">
    <property type="expression patterns" value="Expressed in testis and 1 other cell type or tissue"/>
</dbReference>
<keyword evidence="4" id="KW-1185">Reference proteome</keyword>
<dbReference type="SMART" id="SM00540">
    <property type="entry name" value="LEM"/>
    <property type="match status" value="1"/>
</dbReference>
<evidence type="ECO:0000313" key="3">
    <source>
        <dbReference type="Ensembl" id="ENSNBRP00000002382.1"/>
    </source>
</evidence>
<feature type="compositionally biased region" description="Polar residues" evidence="1">
    <location>
        <begin position="68"/>
        <end position="79"/>
    </location>
</feature>
<protein>
    <recommendedName>
        <fullName evidence="2">LEM domain-containing protein</fullName>
    </recommendedName>
</protein>
<dbReference type="CDD" id="cd12934">
    <property type="entry name" value="LEM"/>
    <property type="match status" value="1"/>
</dbReference>
<dbReference type="InterPro" id="IPR011015">
    <property type="entry name" value="LEM/LEM-like_dom_sf"/>
</dbReference>
<reference evidence="3" key="1">
    <citation type="submission" date="2025-08" db="UniProtKB">
        <authorList>
            <consortium name="Ensembl"/>
        </authorList>
    </citation>
    <scope>IDENTIFICATION</scope>
</reference>
<evidence type="ECO:0000256" key="1">
    <source>
        <dbReference type="SAM" id="MobiDB-lite"/>
    </source>
</evidence>
<reference evidence="3" key="2">
    <citation type="submission" date="2025-09" db="UniProtKB">
        <authorList>
            <consortium name="Ensembl"/>
        </authorList>
    </citation>
    <scope>IDENTIFICATION</scope>
</reference>
<dbReference type="Proteomes" id="UP000261580">
    <property type="component" value="Unassembled WGS sequence"/>
</dbReference>
<dbReference type="Pfam" id="PF03020">
    <property type="entry name" value="LEM"/>
    <property type="match status" value="1"/>
</dbReference>
<dbReference type="Gene3D" id="1.10.720.40">
    <property type="match status" value="1"/>
</dbReference>
<dbReference type="SUPFAM" id="SSF63451">
    <property type="entry name" value="LEM domain"/>
    <property type="match status" value="1"/>
</dbReference>
<evidence type="ECO:0000259" key="2">
    <source>
        <dbReference type="PROSITE" id="PS50954"/>
    </source>
</evidence>
<accession>A0A3Q4GH61</accession>
<organism evidence="3 4">
    <name type="scientific">Neolamprologus brichardi</name>
    <name type="common">Fairy cichlid</name>
    <name type="synonym">Lamprologus brichardi</name>
    <dbReference type="NCBI Taxonomy" id="32507"/>
    <lineage>
        <taxon>Eukaryota</taxon>
        <taxon>Metazoa</taxon>
        <taxon>Chordata</taxon>
        <taxon>Craniata</taxon>
        <taxon>Vertebrata</taxon>
        <taxon>Euteleostomi</taxon>
        <taxon>Actinopterygii</taxon>
        <taxon>Neopterygii</taxon>
        <taxon>Teleostei</taxon>
        <taxon>Neoteleostei</taxon>
        <taxon>Acanthomorphata</taxon>
        <taxon>Ovalentaria</taxon>
        <taxon>Cichlomorphae</taxon>
        <taxon>Cichliformes</taxon>
        <taxon>Cichlidae</taxon>
        <taxon>African cichlids</taxon>
        <taxon>Pseudocrenilabrinae</taxon>
        <taxon>Lamprologini</taxon>
        <taxon>Neolamprologus</taxon>
    </lineage>
</organism>
<dbReference type="InterPro" id="IPR003887">
    <property type="entry name" value="LEM_dom"/>
</dbReference>
<dbReference type="AlphaFoldDB" id="A0A3Q4GH61"/>
<name>A0A3Q4GH61_NEOBR</name>
<feature type="region of interest" description="Disordered" evidence="1">
    <location>
        <begin position="62"/>
        <end position="89"/>
    </location>
</feature>
<evidence type="ECO:0000313" key="4">
    <source>
        <dbReference type="Proteomes" id="UP000261580"/>
    </source>
</evidence>
<dbReference type="PROSITE" id="PS50954">
    <property type="entry name" value="LEM"/>
    <property type="match status" value="1"/>
</dbReference>
<dbReference type="Ensembl" id="ENSNBRT00000002474.1">
    <property type="protein sequence ID" value="ENSNBRP00000002382.1"/>
    <property type="gene ID" value="ENSNBRG00000001925.1"/>
</dbReference>
<dbReference type="GeneTree" id="ENSGT01120000277789"/>
<proteinExistence type="predicted"/>